<keyword evidence="4" id="KW-0067">ATP-binding</keyword>
<reference evidence="9 10" key="1">
    <citation type="submission" date="2014-04" db="EMBL/GenBank/DDBJ databases">
        <title>Draft Genome Sequence of Synergistes jonesii.</title>
        <authorList>
            <person name="Coil D.A."/>
            <person name="Eisen J.A."/>
            <person name="Holland-Moritz H.E."/>
        </authorList>
    </citation>
    <scope>NUCLEOTIDE SEQUENCE [LARGE SCALE GENOMIC DNA]</scope>
    <source>
        <strain evidence="9 10">78-1</strain>
    </source>
</reference>
<dbReference type="EC" id="2.7.7.108" evidence="5"/>
<evidence type="ECO:0000259" key="8">
    <source>
        <dbReference type="PROSITE" id="PS51459"/>
    </source>
</evidence>
<accession>A0A073IRW4</accession>
<dbReference type="PANTHER" id="PTHR39560">
    <property type="entry name" value="PROTEIN ADENYLYLTRANSFERASE FIC-RELATED"/>
    <property type="match status" value="1"/>
</dbReference>
<dbReference type="InterPro" id="IPR036597">
    <property type="entry name" value="Fido-like_dom_sf"/>
</dbReference>
<dbReference type="OrthoDB" id="9813719at2"/>
<dbReference type="Proteomes" id="UP000027665">
    <property type="component" value="Unassembled WGS sequence"/>
</dbReference>
<organism evidence="9 10">
    <name type="scientific">Synergistes jonesii</name>
    <dbReference type="NCBI Taxonomy" id="2754"/>
    <lineage>
        <taxon>Bacteria</taxon>
        <taxon>Thermotogati</taxon>
        <taxon>Synergistota</taxon>
        <taxon>Synergistia</taxon>
        <taxon>Synergistales</taxon>
        <taxon>Synergistaceae</taxon>
        <taxon>Synergistes</taxon>
    </lineage>
</organism>
<dbReference type="GO" id="GO:0070733">
    <property type="term" value="F:AMPylase activity"/>
    <property type="evidence" value="ECO:0007669"/>
    <property type="project" value="UniProtKB-EC"/>
</dbReference>
<evidence type="ECO:0000256" key="1">
    <source>
        <dbReference type="ARBA" id="ARBA00022679"/>
    </source>
</evidence>
<dbReference type="GO" id="GO:0051302">
    <property type="term" value="P:regulation of cell division"/>
    <property type="evidence" value="ECO:0007669"/>
    <property type="project" value="TreeGrafter"/>
</dbReference>
<dbReference type="GO" id="GO:0005524">
    <property type="term" value="F:ATP binding"/>
    <property type="evidence" value="ECO:0007669"/>
    <property type="project" value="UniProtKB-KW"/>
</dbReference>
<dbReference type="SUPFAM" id="SSF140931">
    <property type="entry name" value="Fic-like"/>
    <property type="match status" value="1"/>
</dbReference>
<evidence type="ECO:0000256" key="2">
    <source>
        <dbReference type="ARBA" id="ARBA00022695"/>
    </source>
</evidence>
<name>A0A073IRW4_9BACT</name>
<keyword evidence="2" id="KW-0548">Nucleotidyltransferase</keyword>
<evidence type="ECO:0000256" key="3">
    <source>
        <dbReference type="ARBA" id="ARBA00022741"/>
    </source>
</evidence>
<evidence type="ECO:0000313" key="9">
    <source>
        <dbReference type="EMBL" id="KEJ92231.1"/>
    </source>
</evidence>
<keyword evidence="1" id="KW-0808">Transferase</keyword>
<comment type="catalytic activity">
    <reaction evidence="6">
        <text>L-threonyl-[protein] + ATP = 3-O-(5'-adenylyl)-L-threonyl-[protein] + diphosphate</text>
        <dbReference type="Rhea" id="RHEA:54292"/>
        <dbReference type="Rhea" id="RHEA-COMP:11060"/>
        <dbReference type="Rhea" id="RHEA-COMP:13847"/>
        <dbReference type="ChEBI" id="CHEBI:30013"/>
        <dbReference type="ChEBI" id="CHEBI:30616"/>
        <dbReference type="ChEBI" id="CHEBI:33019"/>
        <dbReference type="ChEBI" id="CHEBI:138113"/>
        <dbReference type="EC" id="2.7.7.108"/>
    </reaction>
</comment>
<dbReference type="PROSITE" id="PS51459">
    <property type="entry name" value="FIDO"/>
    <property type="match status" value="1"/>
</dbReference>
<feature type="domain" description="Fido" evidence="8">
    <location>
        <begin position="62"/>
        <end position="200"/>
    </location>
</feature>
<keyword evidence="3" id="KW-0547">Nucleotide-binding</keyword>
<dbReference type="InterPro" id="IPR003812">
    <property type="entry name" value="Fido"/>
</dbReference>
<sequence>MMKDIDYSYEYKDDDNKYCYPGTNVLKNKLSIKDSEMLYNAEREFSMARYAALQVKPINGDFSLKHLREIHKYLFQDVYDWAGVLRTVDISKGTIFCLVQHIEAQFEIIHQWLKKRNYLKDVSDRVEMAKDLAYVLGEINMIHPFREGNGRAQRLYIEQLCENNGRFEVNFSFATQEEMLKASVDASVCNYEAMEALFLKCLIERN</sequence>
<evidence type="ECO:0000256" key="6">
    <source>
        <dbReference type="ARBA" id="ARBA00047939"/>
    </source>
</evidence>
<dbReference type="EMBL" id="JMKI01000031">
    <property type="protein sequence ID" value="KEJ92231.1"/>
    <property type="molecule type" value="Genomic_DNA"/>
</dbReference>
<dbReference type="eggNOG" id="COG2184">
    <property type="taxonomic scope" value="Bacteria"/>
</dbReference>
<dbReference type="PANTHER" id="PTHR39560:SF1">
    <property type="entry name" value="PROTEIN ADENYLYLTRANSFERASE FIC-RELATED"/>
    <property type="match status" value="1"/>
</dbReference>
<evidence type="ECO:0000256" key="5">
    <source>
        <dbReference type="ARBA" id="ARBA00034531"/>
    </source>
</evidence>
<evidence type="ECO:0000313" key="10">
    <source>
        <dbReference type="Proteomes" id="UP000027665"/>
    </source>
</evidence>
<gene>
    <name evidence="9" type="ORF">EH55_04295</name>
</gene>
<dbReference type="Pfam" id="PF02661">
    <property type="entry name" value="Fic"/>
    <property type="match status" value="1"/>
</dbReference>
<comment type="caution">
    <text evidence="9">The sequence shown here is derived from an EMBL/GenBank/DDBJ whole genome shotgun (WGS) entry which is preliminary data.</text>
</comment>
<evidence type="ECO:0000256" key="4">
    <source>
        <dbReference type="ARBA" id="ARBA00022840"/>
    </source>
</evidence>
<dbReference type="STRING" id="2754.EH55_04295"/>
<dbReference type="AlphaFoldDB" id="A0A073IRW4"/>
<proteinExistence type="predicted"/>
<evidence type="ECO:0000256" key="7">
    <source>
        <dbReference type="ARBA" id="ARBA00048696"/>
    </source>
</evidence>
<keyword evidence="10" id="KW-1185">Reference proteome</keyword>
<comment type="catalytic activity">
    <reaction evidence="7">
        <text>L-tyrosyl-[protein] + ATP = O-(5'-adenylyl)-L-tyrosyl-[protein] + diphosphate</text>
        <dbReference type="Rhea" id="RHEA:54288"/>
        <dbReference type="Rhea" id="RHEA-COMP:10136"/>
        <dbReference type="Rhea" id="RHEA-COMP:13846"/>
        <dbReference type="ChEBI" id="CHEBI:30616"/>
        <dbReference type="ChEBI" id="CHEBI:33019"/>
        <dbReference type="ChEBI" id="CHEBI:46858"/>
        <dbReference type="ChEBI" id="CHEBI:83624"/>
        <dbReference type="EC" id="2.7.7.108"/>
    </reaction>
</comment>
<protein>
    <recommendedName>
        <fullName evidence="5">protein adenylyltransferase</fullName>
        <ecNumber evidence="5">2.7.7.108</ecNumber>
    </recommendedName>
</protein>
<dbReference type="Gene3D" id="1.10.3290.10">
    <property type="entry name" value="Fido-like domain"/>
    <property type="match status" value="1"/>
</dbReference>